<keyword evidence="2" id="KW-0808">Transferase</keyword>
<dbReference type="GO" id="GO:0016757">
    <property type="term" value="F:glycosyltransferase activity"/>
    <property type="evidence" value="ECO:0007669"/>
    <property type="project" value="InterPro"/>
</dbReference>
<sequence>MHRKKILITIDWFLPGTKSGGPVRSYANLIEHLNEGFEFYIVTRNTDFGSTESYESITPNVWTRFNAYTQVFYCSADYLSKTHLKTLFETTEFDFAYINGIYSWYFSILPVMLLKKSNKPIIVSARGMLNPQAFSVKPFKKKLFINIAKGFRFYTKIQFHATNTEEAIYIKQIIGSSTNVKVAPNLPRAVNTSAKPKVSKQHPVRFVNLARVSIEKGTLTMLNALRHVKASLILDLFGPIYDTAYWEKCQTVIAALPDSIEVNYKGVLDSEEVPELLRGYDFFVLLSEGENFGHAILEALSAGIPVLISDQTPWRNLTSQSVGWDLNLNDEETIIRAFETAITMNDENYTKWSQAAFHYAKEVIENPKVLEQNKALFLNA</sequence>
<dbReference type="PANTHER" id="PTHR45947">
    <property type="entry name" value="SULFOQUINOVOSYL TRANSFERASE SQD2"/>
    <property type="match status" value="1"/>
</dbReference>
<evidence type="ECO:0000313" key="2">
    <source>
        <dbReference type="EMBL" id="TXD89070.1"/>
    </source>
</evidence>
<dbReference type="InterPro" id="IPR001296">
    <property type="entry name" value="Glyco_trans_1"/>
</dbReference>
<dbReference type="AlphaFoldDB" id="A0A5C6ZGN1"/>
<comment type="caution">
    <text evidence="2">The sequence shown here is derived from an EMBL/GenBank/DDBJ whole genome shotgun (WGS) entry which is preliminary data.</text>
</comment>
<dbReference type="RefSeq" id="WP_147086424.1">
    <property type="nucleotide sequence ID" value="NZ_VORM01000032.1"/>
</dbReference>
<dbReference type="EMBL" id="VORO01000009">
    <property type="protein sequence ID" value="TXD89070.1"/>
    <property type="molecule type" value="Genomic_DNA"/>
</dbReference>
<reference evidence="2 3" key="1">
    <citation type="submission" date="2019-08" db="EMBL/GenBank/DDBJ databases">
        <title>Genomes of Subsaximicrobium wynnwilliamsii strains.</title>
        <authorList>
            <person name="Bowman J.P."/>
        </authorList>
    </citation>
    <scope>NUCLEOTIDE SEQUENCE [LARGE SCALE GENOMIC DNA]</scope>
    <source>
        <strain evidence="2 3">2-80-2</strain>
    </source>
</reference>
<dbReference type="SUPFAM" id="SSF53756">
    <property type="entry name" value="UDP-Glycosyltransferase/glycogen phosphorylase"/>
    <property type="match status" value="1"/>
</dbReference>
<dbReference type="InterPro" id="IPR050194">
    <property type="entry name" value="Glycosyltransferase_grp1"/>
</dbReference>
<dbReference type="Proteomes" id="UP000321578">
    <property type="component" value="Unassembled WGS sequence"/>
</dbReference>
<dbReference type="Gene3D" id="3.40.50.2000">
    <property type="entry name" value="Glycogen Phosphorylase B"/>
    <property type="match status" value="2"/>
</dbReference>
<evidence type="ECO:0000259" key="1">
    <source>
        <dbReference type="Pfam" id="PF00534"/>
    </source>
</evidence>
<accession>A0A5C6ZGN1</accession>
<dbReference type="PANTHER" id="PTHR45947:SF3">
    <property type="entry name" value="SULFOQUINOVOSYL TRANSFERASE SQD2"/>
    <property type="match status" value="1"/>
</dbReference>
<gene>
    <name evidence="2" type="ORF">ESY86_09855</name>
</gene>
<name>A0A5C6ZGN1_9FLAO</name>
<dbReference type="Pfam" id="PF00534">
    <property type="entry name" value="Glycos_transf_1"/>
    <property type="match status" value="1"/>
</dbReference>
<evidence type="ECO:0000313" key="3">
    <source>
        <dbReference type="Proteomes" id="UP000321578"/>
    </source>
</evidence>
<organism evidence="2 3">
    <name type="scientific">Subsaximicrobium wynnwilliamsii</name>
    <dbReference type="NCBI Taxonomy" id="291179"/>
    <lineage>
        <taxon>Bacteria</taxon>
        <taxon>Pseudomonadati</taxon>
        <taxon>Bacteroidota</taxon>
        <taxon>Flavobacteriia</taxon>
        <taxon>Flavobacteriales</taxon>
        <taxon>Flavobacteriaceae</taxon>
        <taxon>Subsaximicrobium</taxon>
    </lineage>
</organism>
<proteinExistence type="predicted"/>
<feature type="domain" description="Glycosyl transferase family 1" evidence="1">
    <location>
        <begin position="198"/>
        <end position="356"/>
    </location>
</feature>
<protein>
    <submittedName>
        <fullName evidence="2">Glycosyltransferase</fullName>
    </submittedName>
</protein>
<dbReference type="OrthoDB" id="9790710at2"/>
<keyword evidence="3" id="KW-1185">Reference proteome</keyword>